<accession>A0A931GHQ9</accession>
<evidence type="ECO:0000313" key="2">
    <source>
        <dbReference type="Proteomes" id="UP000614047"/>
    </source>
</evidence>
<reference evidence="1" key="1">
    <citation type="submission" date="2020-11" db="EMBL/GenBank/DDBJ databases">
        <title>Sequencing the genomes of 1000 actinobacteria strains.</title>
        <authorList>
            <person name="Klenk H.-P."/>
        </authorList>
    </citation>
    <scope>NUCLEOTIDE SEQUENCE</scope>
    <source>
        <strain evidence="1">DSM 43175</strain>
    </source>
</reference>
<dbReference type="RefSeq" id="WP_197010531.1">
    <property type="nucleotide sequence ID" value="NZ_BAABES010000008.1"/>
</dbReference>
<gene>
    <name evidence="1" type="ORF">IW256_001821</name>
</gene>
<organism evidence="1 2">
    <name type="scientific">Actinomadura viridis</name>
    <dbReference type="NCBI Taxonomy" id="58110"/>
    <lineage>
        <taxon>Bacteria</taxon>
        <taxon>Bacillati</taxon>
        <taxon>Actinomycetota</taxon>
        <taxon>Actinomycetes</taxon>
        <taxon>Streptosporangiales</taxon>
        <taxon>Thermomonosporaceae</taxon>
        <taxon>Actinomadura</taxon>
    </lineage>
</organism>
<dbReference type="EMBL" id="JADOUA010000001">
    <property type="protein sequence ID" value="MBG6087708.1"/>
    <property type="molecule type" value="Genomic_DNA"/>
</dbReference>
<comment type="caution">
    <text evidence="1">The sequence shown here is derived from an EMBL/GenBank/DDBJ whole genome shotgun (WGS) entry which is preliminary data.</text>
</comment>
<name>A0A931GHQ9_9ACTN</name>
<dbReference type="AlphaFoldDB" id="A0A931GHQ9"/>
<evidence type="ECO:0000313" key="1">
    <source>
        <dbReference type="EMBL" id="MBG6087708.1"/>
    </source>
</evidence>
<protein>
    <submittedName>
        <fullName evidence="1">Uncharacterized protein</fullName>
    </submittedName>
</protein>
<proteinExistence type="predicted"/>
<keyword evidence="2" id="KW-1185">Reference proteome</keyword>
<dbReference type="Proteomes" id="UP000614047">
    <property type="component" value="Unassembled WGS sequence"/>
</dbReference>
<sequence>MSRTETRYYSEFFRNAEAKGKAEGKVELLLRILEARGIELTDEQRERICGSTDGAWLDELGRRAAVADSAEGLLD</sequence>